<protein>
    <submittedName>
        <fullName evidence="1">Uncharacterized protein</fullName>
    </submittedName>
</protein>
<sequence>MPVLNLVAVLRQCRSDDPPINTVAVVVTALEYQMLRPQDGQLLHQRGDTGRSRRFVWARSFEDPHCWRHLDYLAQDSSTARVGLCPEVDPVLAGEPQPFQGGSHARQVGHGDYRGSDHVPGAPGLVHEDVHQAPPLEVRRDFFVTTVFGLDLFPPAGTFLAAFRFGDFGGVGCDRCEKGDSSVYRLTMAQPV</sequence>
<dbReference type="Proteomes" id="UP000631791">
    <property type="component" value="Unassembled WGS sequence"/>
</dbReference>
<gene>
    <name evidence="1" type="ORF">IW249_001173</name>
</gene>
<proteinExistence type="predicted"/>
<dbReference type="RefSeq" id="WP_196919838.1">
    <property type="nucleotide sequence ID" value="NZ_JADOTY010000001.1"/>
</dbReference>
<evidence type="ECO:0000313" key="1">
    <source>
        <dbReference type="EMBL" id="MBG6100759.1"/>
    </source>
</evidence>
<keyword evidence="2" id="KW-1185">Reference proteome</keyword>
<comment type="caution">
    <text evidence="1">The sequence shown here is derived from an EMBL/GenBank/DDBJ whole genome shotgun (WGS) entry which is preliminary data.</text>
</comment>
<name>A0ABS0JWM5_9ACTN</name>
<accession>A0ABS0JWM5</accession>
<evidence type="ECO:0000313" key="2">
    <source>
        <dbReference type="Proteomes" id="UP000631791"/>
    </source>
</evidence>
<organism evidence="1 2">
    <name type="scientific">Micromonospora vinacea</name>
    <dbReference type="NCBI Taxonomy" id="709878"/>
    <lineage>
        <taxon>Bacteria</taxon>
        <taxon>Bacillati</taxon>
        <taxon>Actinomycetota</taxon>
        <taxon>Actinomycetes</taxon>
        <taxon>Micromonosporales</taxon>
        <taxon>Micromonosporaceae</taxon>
        <taxon>Micromonospora</taxon>
    </lineage>
</organism>
<reference evidence="1 2" key="1">
    <citation type="submission" date="2020-11" db="EMBL/GenBank/DDBJ databases">
        <title>Sequencing the genomes of 1000 actinobacteria strains.</title>
        <authorList>
            <person name="Klenk H.-P."/>
        </authorList>
    </citation>
    <scope>NUCLEOTIDE SEQUENCE [LARGE SCALE GENOMIC DNA]</scope>
    <source>
        <strain evidence="1 2">DSM 101695</strain>
    </source>
</reference>
<dbReference type="EMBL" id="JADOTY010000001">
    <property type="protein sequence ID" value="MBG6100759.1"/>
    <property type="molecule type" value="Genomic_DNA"/>
</dbReference>